<organism evidence="1 2">
    <name type="scientific">Clostridium beijerinckii</name>
    <name type="common">Clostridium MP</name>
    <dbReference type="NCBI Taxonomy" id="1520"/>
    <lineage>
        <taxon>Bacteria</taxon>
        <taxon>Bacillati</taxon>
        <taxon>Bacillota</taxon>
        <taxon>Clostridia</taxon>
        <taxon>Eubacteriales</taxon>
        <taxon>Clostridiaceae</taxon>
        <taxon>Clostridium</taxon>
    </lineage>
</organism>
<name>A0AAE5H3N3_CLOBE</name>
<reference evidence="1" key="1">
    <citation type="submission" date="2020-06" db="EMBL/GenBank/DDBJ databases">
        <title>Genomic insights into acetone-butanol-ethanol (ABE) fermentation by sequencing solventogenic clostridia strains.</title>
        <authorList>
            <person name="Brown S."/>
        </authorList>
    </citation>
    <scope>NUCLEOTIDE SEQUENCE</scope>
    <source>
        <strain evidence="1">DJ123</strain>
    </source>
</reference>
<dbReference type="EMBL" id="JABTDW010000001">
    <property type="protein sequence ID" value="NSB14257.1"/>
    <property type="molecule type" value="Genomic_DNA"/>
</dbReference>
<dbReference type="Proteomes" id="UP000822184">
    <property type="component" value="Unassembled WGS sequence"/>
</dbReference>
<proteinExistence type="predicted"/>
<evidence type="ECO:0000313" key="1">
    <source>
        <dbReference type="EMBL" id="NSB14257.1"/>
    </source>
</evidence>
<comment type="caution">
    <text evidence="1">The sequence shown here is derived from an EMBL/GenBank/DDBJ whole genome shotgun (WGS) entry which is preliminary data.</text>
</comment>
<evidence type="ECO:0000313" key="2">
    <source>
        <dbReference type="Proteomes" id="UP000822184"/>
    </source>
</evidence>
<accession>A0AAE5H3N3</accession>
<dbReference type="RefSeq" id="WP_017213130.1">
    <property type="nucleotide sequence ID" value="NZ_JABTDW010000001.1"/>
</dbReference>
<protein>
    <submittedName>
        <fullName evidence="1">AcrR family transcriptional regulator</fullName>
    </submittedName>
</protein>
<dbReference type="AlphaFoldDB" id="A0AAE5H3N3"/>
<dbReference type="InterPro" id="IPR009057">
    <property type="entry name" value="Homeodomain-like_sf"/>
</dbReference>
<gene>
    <name evidence="1" type="ORF">BCD95_002516</name>
</gene>
<dbReference type="SUPFAM" id="SSF46689">
    <property type="entry name" value="Homeodomain-like"/>
    <property type="match status" value="1"/>
</dbReference>
<sequence length="60" mass="7254">MEQNKVDRRIRRTKKVLIEALTKLMSEKKINKITVKELTDLADVNRNIFSFLFYLNLHYL</sequence>
<dbReference type="Gene3D" id="1.10.357.10">
    <property type="entry name" value="Tetracycline Repressor, domain 2"/>
    <property type="match status" value="1"/>
</dbReference>